<evidence type="ECO:0000256" key="7">
    <source>
        <dbReference type="ARBA" id="ARBA00022989"/>
    </source>
</evidence>
<accession>A0A8I1EII5</accession>
<feature type="domain" description="HAMP" evidence="15">
    <location>
        <begin position="219"/>
        <end position="271"/>
    </location>
</feature>
<evidence type="ECO:0000259" key="14">
    <source>
        <dbReference type="PROSITE" id="PS50111"/>
    </source>
</evidence>
<dbReference type="Proteomes" id="UP000637061">
    <property type="component" value="Unassembled WGS sequence"/>
</dbReference>
<reference evidence="16" key="1">
    <citation type="submission" date="2020-12" db="EMBL/GenBank/DDBJ databases">
        <title>Enhanced detection system for hospital associated transmission using whole genome sequencing surveillance.</title>
        <authorList>
            <person name="Harrison L.H."/>
            <person name="Van Tyne D."/>
            <person name="Marsh J.W."/>
            <person name="Griffith M.P."/>
            <person name="Snyder D.J."/>
            <person name="Cooper V.S."/>
            <person name="Mustapha M."/>
        </authorList>
    </citation>
    <scope>NUCLEOTIDE SEQUENCE</scope>
    <source>
        <strain evidence="16">PSB00042</strain>
    </source>
</reference>
<organism evidence="16 17">
    <name type="scientific">Pseudomonas putida</name>
    <name type="common">Arthrobacter siderocapsulatus</name>
    <dbReference type="NCBI Taxonomy" id="303"/>
    <lineage>
        <taxon>Bacteria</taxon>
        <taxon>Pseudomonadati</taxon>
        <taxon>Pseudomonadota</taxon>
        <taxon>Gammaproteobacteria</taxon>
        <taxon>Pseudomonadales</taxon>
        <taxon>Pseudomonadaceae</taxon>
        <taxon>Pseudomonas</taxon>
    </lineage>
</organism>
<evidence type="ECO:0000256" key="10">
    <source>
        <dbReference type="ARBA" id="ARBA00029447"/>
    </source>
</evidence>
<evidence type="ECO:0000259" key="15">
    <source>
        <dbReference type="PROSITE" id="PS50885"/>
    </source>
</evidence>
<dbReference type="InterPro" id="IPR004090">
    <property type="entry name" value="Chemotax_Me-accpt_rcpt"/>
</dbReference>
<dbReference type="PANTHER" id="PTHR43531">
    <property type="entry name" value="PROTEIN ICFG"/>
    <property type="match status" value="1"/>
</dbReference>
<keyword evidence="3" id="KW-0488">Methylation</keyword>
<dbReference type="CDD" id="cd06225">
    <property type="entry name" value="HAMP"/>
    <property type="match status" value="1"/>
</dbReference>
<dbReference type="GO" id="GO:0006935">
    <property type="term" value="P:chemotaxis"/>
    <property type="evidence" value="ECO:0007669"/>
    <property type="project" value="UniProtKB-KW"/>
</dbReference>
<evidence type="ECO:0000313" key="17">
    <source>
        <dbReference type="Proteomes" id="UP000637061"/>
    </source>
</evidence>
<evidence type="ECO:0000256" key="11">
    <source>
        <dbReference type="PROSITE-ProRule" id="PRU00284"/>
    </source>
</evidence>
<feature type="transmembrane region" description="Helical" evidence="13">
    <location>
        <begin position="194"/>
        <end position="213"/>
    </location>
</feature>
<evidence type="ECO:0000256" key="3">
    <source>
        <dbReference type="ARBA" id="ARBA00022481"/>
    </source>
</evidence>
<dbReference type="GO" id="GO:0005886">
    <property type="term" value="C:plasma membrane"/>
    <property type="evidence" value="ECO:0007669"/>
    <property type="project" value="UniProtKB-SubCell"/>
</dbReference>
<protein>
    <submittedName>
        <fullName evidence="16">Tar ligand binding domain-containing protein</fullName>
    </submittedName>
</protein>
<comment type="caution">
    <text evidence="16">The sequence shown here is derived from an EMBL/GenBank/DDBJ whole genome shotgun (WGS) entry which is preliminary data.</text>
</comment>
<evidence type="ECO:0000256" key="6">
    <source>
        <dbReference type="ARBA" id="ARBA00022692"/>
    </source>
</evidence>
<dbReference type="PROSITE" id="PS50111">
    <property type="entry name" value="CHEMOTAXIS_TRANSDUC_2"/>
    <property type="match status" value="1"/>
</dbReference>
<feature type="region of interest" description="Disordered" evidence="12">
    <location>
        <begin position="529"/>
        <end position="557"/>
    </location>
</feature>
<dbReference type="EMBL" id="JAEHTE010000023">
    <property type="protein sequence ID" value="MBI6885829.1"/>
    <property type="molecule type" value="Genomic_DNA"/>
</dbReference>
<dbReference type="SUPFAM" id="SSF47170">
    <property type="entry name" value="Aspartate receptor, ligand-binding domain"/>
    <property type="match status" value="1"/>
</dbReference>
<keyword evidence="4" id="KW-0145">Chemotaxis</keyword>
<dbReference type="PRINTS" id="PR00260">
    <property type="entry name" value="CHEMTRNSDUCR"/>
</dbReference>
<dbReference type="GO" id="GO:0004888">
    <property type="term" value="F:transmembrane signaling receptor activity"/>
    <property type="evidence" value="ECO:0007669"/>
    <property type="project" value="InterPro"/>
</dbReference>
<evidence type="ECO:0000256" key="4">
    <source>
        <dbReference type="ARBA" id="ARBA00022500"/>
    </source>
</evidence>
<proteinExistence type="inferred from homology"/>
<keyword evidence="6 13" id="KW-0812">Transmembrane</keyword>
<dbReference type="GO" id="GO:0007165">
    <property type="term" value="P:signal transduction"/>
    <property type="evidence" value="ECO:0007669"/>
    <property type="project" value="UniProtKB-KW"/>
</dbReference>
<name>A0A8I1EII5_PSEPU</name>
<dbReference type="InterPro" id="IPR003660">
    <property type="entry name" value="HAMP_dom"/>
</dbReference>
<comment type="subcellular location">
    <subcellularLocation>
        <location evidence="1">Cell inner membrane</location>
        <topology evidence="1">Multi-pass membrane protein</topology>
    </subcellularLocation>
</comment>
<sequence length="557" mass="60409">MQSFLKDASIKTSLSIVLTVMAALLLLLSILGLYTVENGRRDTHEINRVAVIQSNLILQANINRLRARTQLGMYVDNADTRNSLSASEKKMRMDNVATRVAEARKQLAEFSNVPEGAPEAKYVEDAVATFSKTLDLITSQIQAARDGDYAEYMRLGEEQQKATPAMEKAVAAYIDYTYQTADDLIDAYDATYSWFIRIGVFLLLVSVAMFVMAKRGINDHIIAPINEALTHLQHLANADLSKSIKPMGNNEMGRLIRAMDEMQNKLREIVTTVRAGSTTIFNGVEEISMGNSDLSARTEQQAASLEETASSMEEMTATVKQNADNSRNASSLARDAASTVNRGKEVVVQVVDTMHGISDSSQQISQIISVIDSIAFQTNILALNASVEAARAGEQGRGFAVVADEVRSLAGKSSDAAREIKKLIQDSSARVSEGSRLVQQAGDTMDEMVSAVSRVTDIIDEISAASAEQSDGIGQINEAIAQMDEVTQQNASLVQQAASASASLRDESHNLEQAVSVFNLGASYSAAGQVRKSSPAPRPEIQPRTKVNPATADWERF</sequence>
<dbReference type="SMART" id="SM00304">
    <property type="entry name" value="HAMP"/>
    <property type="match status" value="1"/>
</dbReference>
<keyword evidence="8 13" id="KW-0472">Membrane</keyword>
<dbReference type="SUPFAM" id="SSF58104">
    <property type="entry name" value="Methyl-accepting chemotaxis protein (MCP) signaling domain"/>
    <property type="match status" value="1"/>
</dbReference>
<dbReference type="InterPro" id="IPR003122">
    <property type="entry name" value="Tar_rcpt_lig-bd"/>
</dbReference>
<dbReference type="FunFam" id="1.10.287.950:FF:000001">
    <property type="entry name" value="Methyl-accepting chemotaxis sensory transducer"/>
    <property type="match status" value="1"/>
</dbReference>
<evidence type="ECO:0000256" key="12">
    <source>
        <dbReference type="SAM" id="MobiDB-lite"/>
    </source>
</evidence>
<evidence type="ECO:0000313" key="16">
    <source>
        <dbReference type="EMBL" id="MBI6885829.1"/>
    </source>
</evidence>
<keyword evidence="7 13" id="KW-1133">Transmembrane helix</keyword>
<feature type="transmembrane region" description="Helical" evidence="13">
    <location>
        <begin position="12"/>
        <end position="34"/>
    </location>
</feature>
<evidence type="ECO:0000256" key="1">
    <source>
        <dbReference type="ARBA" id="ARBA00004429"/>
    </source>
</evidence>
<evidence type="ECO:0000256" key="13">
    <source>
        <dbReference type="SAM" id="Phobius"/>
    </source>
</evidence>
<evidence type="ECO:0000256" key="5">
    <source>
        <dbReference type="ARBA" id="ARBA00022519"/>
    </source>
</evidence>
<dbReference type="AlphaFoldDB" id="A0A8I1EII5"/>
<dbReference type="SMART" id="SM00283">
    <property type="entry name" value="MA"/>
    <property type="match status" value="1"/>
</dbReference>
<dbReference type="PANTHER" id="PTHR43531:SF14">
    <property type="entry name" value="METHYL-ACCEPTING CHEMOTAXIS PROTEIN I-RELATED"/>
    <property type="match status" value="1"/>
</dbReference>
<dbReference type="Pfam" id="PF00672">
    <property type="entry name" value="HAMP"/>
    <property type="match status" value="1"/>
</dbReference>
<gene>
    <name evidence="16" type="ORF">JEU22_18130</name>
</gene>
<dbReference type="PROSITE" id="PS50885">
    <property type="entry name" value="HAMP"/>
    <property type="match status" value="1"/>
</dbReference>
<keyword evidence="2" id="KW-1003">Cell membrane</keyword>
<feature type="domain" description="Methyl-accepting transducer" evidence="14">
    <location>
        <begin position="276"/>
        <end position="505"/>
    </location>
</feature>
<dbReference type="Pfam" id="PF00015">
    <property type="entry name" value="MCPsignal"/>
    <property type="match status" value="1"/>
</dbReference>
<dbReference type="CDD" id="cd11386">
    <property type="entry name" value="MCP_signal"/>
    <property type="match status" value="1"/>
</dbReference>
<dbReference type="Gene3D" id="1.10.287.950">
    <property type="entry name" value="Methyl-accepting chemotaxis protein"/>
    <property type="match status" value="1"/>
</dbReference>
<dbReference type="Pfam" id="PF02203">
    <property type="entry name" value="TarH"/>
    <property type="match status" value="1"/>
</dbReference>
<evidence type="ECO:0000256" key="2">
    <source>
        <dbReference type="ARBA" id="ARBA00022475"/>
    </source>
</evidence>
<keyword evidence="5" id="KW-0997">Cell inner membrane</keyword>
<evidence type="ECO:0000256" key="8">
    <source>
        <dbReference type="ARBA" id="ARBA00023136"/>
    </source>
</evidence>
<dbReference type="InterPro" id="IPR051310">
    <property type="entry name" value="MCP_chemotaxis"/>
</dbReference>
<dbReference type="InterPro" id="IPR035440">
    <property type="entry name" value="4HB_MCP_dom_sf"/>
</dbReference>
<dbReference type="Gene3D" id="1.20.120.30">
    <property type="entry name" value="Aspartate receptor, ligand-binding domain"/>
    <property type="match status" value="1"/>
</dbReference>
<dbReference type="InterPro" id="IPR004089">
    <property type="entry name" value="MCPsignal_dom"/>
</dbReference>
<evidence type="ECO:0000256" key="9">
    <source>
        <dbReference type="ARBA" id="ARBA00023224"/>
    </source>
</evidence>
<comment type="similarity">
    <text evidence="10">Belongs to the methyl-accepting chemotaxis (MCP) protein family.</text>
</comment>
<keyword evidence="9 11" id="KW-0807">Transducer</keyword>